<proteinExistence type="predicted"/>
<evidence type="ECO:0000259" key="2">
    <source>
        <dbReference type="Pfam" id="PF00266"/>
    </source>
</evidence>
<keyword evidence="1" id="KW-0663">Pyridoxal phosphate</keyword>
<dbReference type="SUPFAM" id="SSF53383">
    <property type="entry name" value="PLP-dependent transferases"/>
    <property type="match status" value="1"/>
</dbReference>
<name>A0A177A5F3_9PEZI</name>
<gene>
    <name evidence="3" type="ORF">VC83_06775</name>
</gene>
<accession>A0A177A5F3</accession>
<dbReference type="EMBL" id="KV441404">
    <property type="protein sequence ID" value="OAF56481.1"/>
    <property type="molecule type" value="Genomic_DNA"/>
</dbReference>
<dbReference type="VEuPathDB" id="FungiDB:GMDG_02328"/>
<feature type="domain" description="Aminotransferase class V" evidence="2">
    <location>
        <begin position="81"/>
        <end position="352"/>
    </location>
</feature>
<dbReference type="OrthoDB" id="5978656at2759"/>
<evidence type="ECO:0000256" key="1">
    <source>
        <dbReference type="ARBA" id="ARBA00022898"/>
    </source>
</evidence>
<dbReference type="InterPro" id="IPR015424">
    <property type="entry name" value="PyrdxlP-dep_Trfase"/>
</dbReference>
<reference evidence="3" key="1">
    <citation type="submission" date="2016-03" db="EMBL/GenBank/DDBJ databases">
        <title>Updated assembly of Pseudogymnoascus destructans, the fungus causing white-nose syndrome of bats.</title>
        <authorList>
            <person name="Palmer J.M."/>
            <person name="Drees K.P."/>
            <person name="Foster J.T."/>
            <person name="Lindner D.L."/>
        </authorList>
    </citation>
    <scope>NUCLEOTIDE SEQUENCE [LARGE SCALE GENOMIC DNA]</scope>
    <source>
        <strain evidence="3">20631-21</strain>
    </source>
</reference>
<dbReference type="Gene3D" id="3.40.640.10">
    <property type="entry name" value="Type I PLP-dependent aspartate aminotransferase-like (Major domain)"/>
    <property type="match status" value="1"/>
</dbReference>
<sequence>MHNVSSIHIDLHLSEAKDVTYSRTLFGKEMRKLFTFDPEYRNLNHGSYGCYPRAIREVANHFKDQKESRPDPFVRYAYNDYLDKSRAAVAALVNAPVDNCVFVPNATTAVNTVLRNIPWNKDGKDEILSFSTIYGACNKTIAYISDSTGLVSNRAITTEYPISNADYVSLFREAIAASRAEGKNPRVAFFDTIASMPGVRIPFEALTAVCKEEGVLSLIDGAHGIGQIPLDFATLDPDFFVSNCHKWLFTPRGCAVFIVAERNQHIIRSTLPTSESYLPKGVPEKPSPTGNPHFVAMYEWVGTQDNEQYLCVPEAIKWREQVCGGEKAIYEYNNSLLRKATKLMVSELGTEALENEEGTLMDCTMSFVRLPLNLEKDGGTVKSADFGTILTYLGQTMATEYQSYVATSIFQGGIWCRLSAQVYLDENDFVFAAKMLKDVCEKVNKGEYLAKDAESVAKA</sequence>
<dbReference type="PANTHER" id="PTHR43092:SF2">
    <property type="entry name" value="HERCYNYLCYSTEINE SULFOXIDE LYASE"/>
    <property type="match status" value="1"/>
</dbReference>
<dbReference type="Proteomes" id="UP000077154">
    <property type="component" value="Unassembled WGS sequence"/>
</dbReference>
<organism evidence="3">
    <name type="scientific">Pseudogymnoascus destructans</name>
    <dbReference type="NCBI Taxonomy" id="655981"/>
    <lineage>
        <taxon>Eukaryota</taxon>
        <taxon>Fungi</taxon>
        <taxon>Dikarya</taxon>
        <taxon>Ascomycota</taxon>
        <taxon>Pezizomycotina</taxon>
        <taxon>Leotiomycetes</taxon>
        <taxon>Thelebolales</taxon>
        <taxon>Thelebolaceae</taxon>
        <taxon>Pseudogymnoascus</taxon>
    </lineage>
</organism>
<dbReference type="GeneID" id="36289831"/>
<dbReference type="Pfam" id="PF00266">
    <property type="entry name" value="Aminotran_5"/>
    <property type="match status" value="1"/>
</dbReference>
<evidence type="ECO:0000313" key="3">
    <source>
        <dbReference type="EMBL" id="OAF56481.1"/>
    </source>
</evidence>
<dbReference type="AlphaFoldDB" id="A0A177A5F3"/>
<dbReference type="RefSeq" id="XP_024321775.1">
    <property type="nucleotide sequence ID" value="XM_024470364.1"/>
</dbReference>
<dbReference type="InterPro" id="IPR000192">
    <property type="entry name" value="Aminotrans_V_dom"/>
</dbReference>
<dbReference type="InterPro" id="IPR015421">
    <property type="entry name" value="PyrdxlP-dep_Trfase_major"/>
</dbReference>
<dbReference type="PANTHER" id="PTHR43092">
    <property type="entry name" value="L-CYSTEINE DESULFHYDRASE"/>
    <property type="match status" value="1"/>
</dbReference>
<protein>
    <recommendedName>
        <fullName evidence="2">Aminotransferase class V domain-containing protein</fullName>
    </recommendedName>
</protein>
<dbReference type="eggNOG" id="KOG1549">
    <property type="taxonomic scope" value="Eukaryota"/>
</dbReference>